<name>A0ABV4H024_9ACTN</name>
<feature type="region of interest" description="Disordered" evidence="1">
    <location>
        <begin position="1"/>
        <end position="20"/>
    </location>
</feature>
<evidence type="ECO:0000256" key="2">
    <source>
        <dbReference type="SAM" id="SignalP"/>
    </source>
</evidence>
<protein>
    <submittedName>
        <fullName evidence="4">Serine hydrolase domain-containing protein</fullName>
        <ecNumber evidence="4">3.-.-.-</ecNumber>
    </submittedName>
</protein>
<dbReference type="Pfam" id="PF00144">
    <property type="entry name" value="Beta-lactamase"/>
    <property type="match status" value="1"/>
</dbReference>
<dbReference type="RefSeq" id="WP_370441143.1">
    <property type="nucleotide sequence ID" value="NZ_JBGFTU010000008.1"/>
</dbReference>
<evidence type="ECO:0000313" key="4">
    <source>
        <dbReference type="EMBL" id="MEZ0164906.1"/>
    </source>
</evidence>
<evidence type="ECO:0000313" key="5">
    <source>
        <dbReference type="Proteomes" id="UP001565927"/>
    </source>
</evidence>
<feature type="domain" description="Beta-lactamase-related" evidence="3">
    <location>
        <begin position="62"/>
        <end position="408"/>
    </location>
</feature>
<dbReference type="SUPFAM" id="SSF56601">
    <property type="entry name" value="beta-lactamase/transpeptidase-like"/>
    <property type="match status" value="1"/>
</dbReference>
<evidence type="ECO:0000259" key="3">
    <source>
        <dbReference type="Pfam" id="PF00144"/>
    </source>
</evidence>
<dbReference type="Gene3D" id="3.40.710.10">
    <property type="entry name" value="DD-peptidase/beta-lactamase superfamily"/>
    <property type="match status" value="1"/>
</dbReference>
<organism evidence="4 5">
    <name type="scientific">Kineococcus halophytocola</name>
    <dbReference type="NCBI Taxonomy" id="3234027"/>
    <lineage>
        <taxon>Bacteria</taxon>
        <taxon>Bacillati</taxon>
        <taxon>Actinomycetota</taxon>
        <taxon>Actinomycetes</taxon>
        <taxon>Kineosporiales</taxon>
        <taxon>Kineosporiaceae</taxon>
        <taxon>Kineococcus</taxon>
    </lineage>
</organism>
<keyword evidence="4" id="KW-0378">Hydrolase</keyword>
<dbReference type="Proteomes" id="UP001565927">
    <property type="component" value="Unassembled WGS sequence"/>
</dbReference>
<dbReference type="EMBL" id="JBGFTU010000008">
    <property type="protein sequence ID" value="MEZ0164906.1"/>
    <property type="molecule type" value="Genomic_DNA"/>
</dbReference>
<dbReference type="InterPro" id="IPR050491">
    <property type="entry name" value="AmpC-like"/>
</dbReference>
<dbReference type="GO" id="GO:0016787">
    <property type="term" value="F:hydrolase activity"/>
    <property type="evidence" value="ECO:0007669"/>
    <property type="project" value="UniProtKB-KW"/>
</dbReference>
<feature type="chain" id="PRO_5047301698" evidence="2">
    <location>
        <begin position="45"/>
        <end position="418"/>
    </location>
</feature>
<comment type="caution">
    <text evidence="4">The sequence shown here is derived from an EMBL/GenBank/DDBJ whole genome shotgun (WGS) entry which is preliminary data.</text>
</comment>
<dbReference type="PANTHER" id="PTHR46825">
    <property type="entry name" value="D-ALANYL-D-ALANINE-CARBOXYPEPTIDASE/ENDOPEPTIDASE AMPH"/>
    <property type="match status" value="1"/>
</dbReference>
<feature type="compositionally biased region" description="Low complexity" evidence="1">
    <location>
        <begin position="1"/>
        <end position="16"/>
    </location>
</feature>
<gene>
    <name evidence="4" type="ORF">AB2L27_09030</name>
</gene>
<dbReference type="InterPro" id="IPR012338">
    <property type="entry name" value="Beta-lactam/transpept-like"/>
</dbReference>
<reference evidence="4 5" key="1">
    <citation type="submission" date="2024-07" db="EMBL/GenBank/DDBJ databases">
        <authorList>
            <person name="Thanompreechachai J."/>
            <person name="Duangmal K."/>
        </authorList>
    </citation>
    <scope>NUCLEOTIDE SEQUENCE [LARGE SCALE GENOMIC DNA]</scope>
    <source>
        <strain evidence="4 5">LSe6-4</strain>
    </source>
</reference>
<evidence type="ECO:0000256" key="1">
    <source>
        <dbReference type="SAM" id="MobiDB-lite"/>
    </source>
</evidence>
<feature type="signal peptide" evidence="2">
    <location>
        <begin position="1"/>
        <end position="44"/>
    </location>
</feature>
<dbReference type="InterPro" id="IPR001466">
    <property type="entry name" value="Beta-lactam-related"/>
</dbReference>
<dbReference type="PANTHER" id="PTHR46825:SF7">
    <property type="entry name" value="D-ALANYL-D-ALANINE CARBOXYPEPTIDASE"/>
    <property type="match status" value="1"/>
</dbReference>
<accession>A0ABV4H024</accession>
<proteinExistence type="predicted"/>
<dbReference type="EC" id="3.-.-.-" evidence="4"/>
<keyword evidence="2" id="KW-0732">Signal</keyword>
<keyword evidence="5" id="KW-1185">Reference proteome</keyword>
<sequence>MTTTTTATTADSTTTARPRRTRSLAAALAGAAVLSLGLTSAATASPQAPEGPQAPPRSALVQQRLDDLVDGNGFPGALAAVRGADGRVTNYTSGVQDLATGDPIHADGRVRIASNTKTFTAVVVLQLVGEGAVALDEPVETYLPGVVRGPGGDGRAVTVRQLLQQTSGLPDYDTVVADVSKGDTALLDIRHTYFEPSRLLQAALGAPAEFAPGTRWQYSNTNYLLAGMLVQRVTGRPIGEQITRRVIDRLGLEDTYWPGVGEQEIRGEHPRGYLAAGEDAPWTDVTETDPSLGWAAGQLVSTPSDLARFQAAVLGADGAAGSDLLAPAQREELLKTVPADEFEPEPGWSYGLGLAHRTLSCGVEAWGHGGDIQGYETRNLVTSEGRSVVVAVSALPRTLEDLSDVNAAVEAAVCDGRS</sequence>